<accession>Q0W750</accession>
<dbReference type="GeneID" id="25397320"/>
<dbReference type="STRING" id="351160.RCIX336"/>
<gene>
    <name evidence="2" type="ORF">RCIX336</name>
</gene>
<dbReference type="Proteomes" id="UP000000663">
    <property type="component" value="Chromosome"/>
</dbReference>
<dbReference type="RefSeq" id="WP_012036707.1">
    <property type="nucleotide sequence ID" value="NC_009464.1"/>
</dbReference>
<evidence type="ECO:0000313" key="2">
    <source>
        <dbReference type="EMBL" id="CAJ35793.1"/>
    </source>
</evidence>
<evidence type="ECO:0000256" key="1">
    <source>
        <dbReference type="SAM" id="Phobius"/>
    </source>
</evidence>
<protein>
    <submittedName>
        <fullName evidence="2">Uncharacterized protein</fullName>
    </submittedName>
</protein>
<reference evidence="2 3" key="1">
    <citation type="journal article" date="2006" name="Science">
        <title>Genome of rice cluster I archaea -- the key methane producers in the rice rhizosphere.</title>
        <authorList>
            <person name="Erkel C."/>
            <person name="Kube M."/>
            <person name="Reinhardt R."/>
            <person name="Liesack W."/>
        </authorList>
    </citation>
    <scope>NUCLEOTIDE SEQUENCE [LARGE SCALE GENOMIC DNA]</scope>
    <source>
        <strain evidence="3">DSM 22066 / NBRC 105507 / MRE50</strain>
    </source>
</reference>
<proteinExistence type="predicted"/>
<keyword evidence="3" id="KW-1185">Reference proteome</keyword>
<dbReference type="AlphaFoldDB" id="Q0W750"/>
<evidence type="ECO:0000313" key="3">
    <source>
        <dbReference type="Proteomes" id="UP000000663"/>
    </source>
</evidence>
<dbReference type="InterPro" id="IPR056613">
    <property type="entry name" value="DUF7287"/>
</dbReference>
<feature type="transmembrane region" description="Helical" evidence="1">
    <location>
        <begin position="16"/>
        <end position="34"/>
    </location>
</feature>
<sequence length="171" mass="18246">MERSCTDNNGQISLDYLIGVTIFLLTFIFVFAFIPGMFSPFHSNSDEITMAADRTAAVLVENVLAAGGAGDKQPCILDAAAISQFTSDLSSPVSSVQLRQSLGLNTSSTTQYNLEVVIEEQGKPARVINNGQVPGTTNVGQSKRYALIRDPSGSGIDAYPGRAAIITVRVW</sequence>
<keyword evidence="1" id="KW-0812">Transmembrane</keyword>
<dbReference type="EMBL" id="AM114193">
    <property type="protein sequence ID" value="CAJ35793.1"/>
    <property type="molecule type" value="Genomic_DNA"/>
</dbReference>
<name>Q0W750_METAR</name>
<keyword evidence="1" id="KW-0472">Membrane</keyword>
<dbReference type="eggNOG" id="arCOG06117">
    <property type="taxonomic scope" value="Archaea"/>
</dbReference>
<dbReference type="OrthoDB" id="125215at2157"/>
<organism evidence="2 3">
    <name type="scientific">Methanocella arvoryzae (strain DSM 22066 / NBRC 105507 / MRE50)</name>
    <dbReference type="NCBI Taxonomy" id="351160"/>
    <lineage>
        <taxon>Archaea</taxon>
        <taxon>Methanobacteriati</taxon>
        <taxon>Methanobacteriota</taxon>
        <taxon>Stenosarchaea group</taxon>
        <taxon>Methanomicrobia</taxon>
        <taxon>Methanocellales</taxon>
        <taxon>Methanocellaceae</taxon>
        <taxon>Methanocella</taxon>
    </lineage>
</organism>
<dbReference type="Pfam" id="PF23958">
    <property type="entry name" value="DUF7287"/>
    <property type="match status" value="1"/>
</dbReference>
<keyword evidence="1" id="KW-1133">Transmembrane helix</keyword>
<dbReference type="KEGG" id="rci:RCIX336"/>